<dbReference type="PANTHER" id="PTHR42928:SF5">
    <property type="entry name" value="BLR1237 PROTEIN"/>
    <property type="match status" value="1"/>
</dbReference>
<proteinExistence type="inferred from homology"/>
<dbReference type="OrthoDB" id="8970543at2"/>
<comment type="caution">
    <text evidence="3">The sequence shown here is derived from an EMBL/GenBank/DDBJ whole genome shotgun (WGS) entry which is preliminary data.</text>
</comment>
<comment type="similarity">
    <text evidence="1">Belongs to the UPF0065 (bug) family.</text>
</comment>
<dbReference type="InterPro" id="IPR005064">
    <property type="entry name" value="BUG"/>
</dbReference>
<dbReference type="Pfam" id="PF03401">
    <property type="entry name" value="TctC"/>
    <property type="match status" value="1"/>
</dbReference>
<evidence type="ECO:0000313" key="3">
    <source>
        <dbReference type="EMBL" id="PBD19352.1"/>
    </source>
</evidence>
<accession>A0A2A3JW33</accession>
<dbReference type="EMBL" id="NTHN01000142">
    <property type="protein sequence ID" value="PBD19352.1"/>
    <property type="molecule type" value="Genomic_DNA"/>
</dbReference>
<dbReference type="Gene3D" id="3.40.190.150">
    <property type="entry name" value="Bordetella uptake gene, domain 1"/>
    <property type="match status" value="1"/>
</dbReference>
<evidence type="ECO:0000256" key="1">
    <source>
        <dbReference type="ARBA" id="ARBA00006987"/>
    </source>
</evidence>
<dbReference type="PANTHER" id="PTHR42928">
    <property type="entry name" value="TRICARBOXYLATE-BINDING PROTEIN"/>
    <property type="match status" value="1"/>
</dbReference>
<dbReference type="CDD" id="cd07012">
    <property type="entry name" value="PBP2_Bug_TTT"/>
    <property type="match status" value="1"/>
</dbReference>
<feature type="chain" id="PRO_5012856213" evidence="2">
    <location>
        <begin position="34"/>
        <end position="331"/>
    </location>
</feature>
<evidence type="ECO:0000256" key="2">
    <source>
        <dbReference type="SAM" id="SignalP"/>
    </source>
</evidence>
<dbReference type="PIRSF" id="PIRSF017082">
    <property type="entry name" value="YflP"/>
    <property type="match status" value="1"/>
</dbReference>
<dbReference type="InterPro" id="IPR042100">
    <property type="entry name" value="Bug_dom1"/>
</dbReference>
<sequence length="331" mass="33373">MQKRSLGGEPTMTRLMTAAALGLVMATAGAASAQDWPKRAVDMVVAYGAGGGTDTIARQLAEPMSASLGQPVVVKNLAGAGGTIGAAAVAGAEPDGYTLYMMAAGHSVAAAMYKELPYDPAEDFVGVSGIATMPLVLITRPDSEIDSVATLVEKAKADPGGLTIASVGVGSTQHLTAALIASELGIELLEIPYAKTPEGLAAVMSGEVDMMVEVASTVIGQIGSGDLRGIGVTSTEPHPAIPEVGTFTAAGYDLDVSTWYGVAAPAGTDEAILSAASAAVGEATKSEAFAKSLEEGGFILAPSSPEAFTQKFRDAVGVWKTVREAAGIAQN</sequence>
<organism evidence="3">
    <name type="scientific">Alloyangia mangrovi</name>
    <dbReference type="NCBI Taxonomy" id="1779329"/>
    <lineage>
        <taxon>Bacteria</taxon>
        <taxon>Pseudomonadati</taxon>
        <taxon>Pseudomonadota</taxon>
        <taxon>Alphaproteobacteria</taxon>
        <taxon>Rhodobacterales</taxon>
        <taxon>Roseobacteraceae</taxon>
        <taxon>Alloyangia</taxon>
    </lineage>
</organism>
<gene>
    <name evidence="3" type="ORF">CLG85_09810</name>
</gene>
<keyword evidence="2" id="KW-0732">Signal</keyword>
<dbReference type="AlphaFoldDB" id="A0A2A3JW33"/>
<protein>
    <submittedName>
        <fullName evidence="3">NagM</fullName>
    </submittedName>
</protein>
<name>A0A2A3JW33_9RHOB</name>
<dbReference type="Gene3D" id="3.40.190.10">
    <property type="entry name" value="Periplasmic binding protein-like II"/>
    <property type="match status" value="1"/>
</dbReference>
<reference evidence="3" key="1">
    <citation type="submission" date="2017-09" db="EMBL/GenBank/DDBJ databases">
        <title>Yangia sp. SAOS 153D whole genome sequencing.</title>
        <authorList>
            <person name="Verma A."/>
            <person name="Krishnamurthi S."/>
        </authorList>
    </citation>
    <scope>NUCLEOTIDE SEQUENCE [LARGE SCALE GENOMIC DNA]</scope>
    <source>
        <strain evidence="3">SAOS 153D</strain>
    </source>
</reference>
<feature type="signal peptide" evidence="2">
    <location>
        <begin position="1"/>
        <end position="33"/>
    </location>
</feature>
<dbReference type="SUPFAM" id="SSF53850">
    <property type="entry name" value="Periplasmic binding protein-like II"/>
    <property type="match status" value="1"/>
</dbReference>